<dbReference type="Pfam" id="PF01546">
    <property type="entry name" value="Peptidase_M20"/>
    <property type="match status" value="1"/>
</dbReference>
<keyword evidence="6" id="KW-1185">Reference proteome</keyword>
<dbReference type="PANTHER" id="PTHR43808">
    <property type="entry name" value="ACETYLORNITHINE DEACETYLASE"/>
    <property type="match status" value="1"/>
</dbReference>
<keyword evidence="1" id="KW-0479">Metal-binding</keyword>
<dbReference type="InterPro" id="IPR011650">
    <property type="entry name" value="Peptidase_M20_dimer"/>
</dbReference>
<protein>
    <submittedName>
        <fullName evidence="5">Acetylornithine deacetylase/succinyl-diaminopimelate desuccinylase-like protein</fullName>
    </submittedName>
</protein>
<feature type="chain" id="PRO_5046540885" evidence="3">
    <location>
        <begin position="25"/>
        <end position="436"/>
    </location>
</feature>
<name>A0ABR6NCR7_9SPHN</name>
<evidence type="ECO:0000259" key="4">
    <source>
        <dbReference type="Pfam" id="PF07687"/>
    </source>
</evidence>
<evidence type="ECO:0000313" key="6">
    <source>
        <dbReference type="Proteomes" id="UP001138540"/>
    </source>
</evidence>
<dbReference type="InterPro" id="IPR050072">
    <property type="entry name" value="Peptidase_M20A"/>
</dbReference>
<dbReference type="Gene3D" id="3.30.70.360">
    <property type="match status" value="1"/>
</dbReference>
<keyword evidence="3" id="KW-0732">Signal</keyword>
<evidence type="ECO:0000256" key="3">
    <source>
        <dbReference type="SAM" id="SignalP"/>
    </source>
</evidence>
<feature type="domain" description="Peptidase M20 dimerisation" evidence="4">
    <location>
        <begin position="228"/>
        <end position="314"/>
    </location>
</feature>
<evidence type="ECO:0000313" key="5">
    <source>
        <dbReference type="EMBL" id="MBB5985076.1"/>
    </source>
</evidence>
<sequence length="436" mass="45591">MIRRLSLSACLPLLSLLSAASVQAALPEAAAPRATIARLEALNASDSFKTAAARLDADWDRIVADIITLTEIPAPPFGEAKRASAFADMLKAHGLEDVEIDEEGNAMGLRRGTGKPGGPLLVVAAHLDTVFPAGTDVKVRREGDRLLAPGIGDDTCSLSVLLAFIRAMDAAGIRTTHDILFVGNVGEEGPGDLRGIRHLFTKSKYKDRVAQFVAFEPGREGITIGGIGSKRYKVAFKGPGGHSNGDFGMVNPAYAMANAITRFSQMPVPKEPRTVFNVGIVEGGTSVNSIPFETAITVDMRSEGKAALDAQETYLLGLLQPAVDAENTARSTAKGKISYEAKKVGDRPVGLTPANSPIVQVATASALAAGTKPVYRIGSTDSNIPMSLGIPAITLGSGFSTSRSHSLEESLLLDRPGTVKHMTVGLATVIALAGGK</sequence>
<proteinExistence type="predicted"/>
<feature type="signal peptide" evidence="3">
    <location>
        <begin position="1"/>
        <end position="24"/>
    </location>
</feature>
<dbReference type="InterPro" id="IPR002933">
    <property type="entry name" value="Peptidase_M20"/>
</dbReference>
<dbReference type="RefSeq" id="WP_260394670.1">
    <property type="nucleotide sequence ID" value="NZ_JACHKA010000001.1"/>
</dbReference>
<dbReference type="Pfam" id="PF07687">
    <property type="entry name" value="M20_dimer"/>
    <property type="match status" value="1"/>
</dbReference>
<evidence type="ECO:0000256" key="2">
    <source>
        <dbReference type="ARBA" id="ARBA00022801"/>
    </source>
</evidence>
<dbReference type="InterPro" id="IPR036264">
    <property type="entry name" value="Bact_exopeptidase_dim_dom"/>
</dbReference>
<reference evidence="5 6" key="1">
    <citation type="submission" date="2020-08" db="EMBL/GenBank/DDBJ databases">
        <title>Exploring microbial biodiversity for novel pathways involved in the catabolism of aromatic compounds derived from lignin.</title>
        <authorList>
            <person name="Elkins J."/>
        </authorList>
    </citation>
    <scope>NUCLEOTIDE SEQUENCE [LARGE SCALE GENOMIC DNA]</scope>
    <source>
        <strain evidence="5 6">B1D3A</strain>
    </source>
</reference>
<gene>
    <name evidence="5" type="ORF">HNP60_001050</name>
</gene>
<accession>A0ABR6NCR7</accession>
<keyword evidence="2" id="KW-0378">Hydrolase</keyword>
<dbReference type="PANTHER" id="PTHR43808:SF17">
    <property type="entry name" value="PEPTIDASE M20"/>
    <property type="match status" value="1"/>
</dbReference>
<dbReference type="SUPFAM" id="SSF55031">
    <property type="entry name" value="Bacterial exopeptidase dimerisation domain"/>
    <property type="match status" value="1"/>
</dbReference>
<dbReference type="Proteomes" id="UP001138540">
    <property type="component" value="Unassembled WGS sequence"/>
</dbReference>
<organism evidence="5 6">
    <name type="scientific">Sphingobium lignivorans</name>
    <dbReference type="NCBI Taxonomy" id="2735886"/>
    <lineage>
        <taxon>Bacteria</taxon>
        <taxon>Pseudomonadati</taxon>
        <taxon>Pseudomonadota</taxon>
        <taxon>Alphaproteobacteria</taxon>
        <taxon>Sphingomonadales</taxon>
        <taxon>Sphingomonadaceae</taxon>
        <taxon>Sphingobium</taxon>
    </lineage>
</organism>
<dbReference type="SUPFAM" id="SSF53187">
    <property type="entry name" value="Zn-dependent exopeptidases"/>
    <property type="match status" value="1"/>
</dbReference>
<evidence type="ECO:0000256" key="1">
    <source>
        <dbReference type="ARBA" id="ARBA00022723"/>
    </source>
</evidence>
<comment type="caution">
    <text evidence="5">The sequence shown here is derived from an EMBL/GenBank/DDBJ whole genome shotgun (WGS) entry which is preliminary data.</text>
</comment>
<dbReference type="EMBL" id="JACHKA010000001">
    <property type="protein sequence ID" value="MBB5985076.1"/>
    <property type="molecule type" value="Genomic_DNA"/>
</dbReference>
<dbReference type="Gene3D" id="3.40.630.10">
    <property type="entry name" value="Zn peptidases"/>
    <property type="match status" value="1"/>
</dbReference>